<evidence type="ECO:0000256" key="2">
    <source>
        <dbReference type="SAM" id="MobiDB-lite"/>
    </source>
</evidence>
<dbReference type="PATRIC" id="fig|40335.7.peg.2662"/>
<keyword evidence="4" id="KW-1185">Reference proteome</keyword>
<gene>
    <name evidence="3" type="ORF">Ltuc_2497</name>
</gene>
<organism evidence="3 4">
    <name type="scientific">Legionella tucsonensis</name>
    <dbReference type="NCBI Taxonomy" id="40335"/>
    <lineage>
        <taxon>Bacteria</taxon>
        <taxon>Pseudomonadati</taxon>
        <taxon>Pseudomonadota</taxon>
        <taxon>Gammaproteobacteria</taxon>
        <taxon>Legionellales</taxon>
        <taxon>Legionellaceae</taxon>
        <taxon>Legionella</taxon>
    </lineage>
</organism>
<protein>
    <recommendedName>
        <fullName evidence="5">Ankyrin repeat protein</fullName>
    </recommendedName>
</protein>
<sequence>MPYPKISAALNNCPLHAITPELVQEIYRFAKDEQYNNQHNDTYAELKNNFAEFYGFDSNDLSWKQFAGILKQYNPFDIQIMMGPVLRLFMAVQLDKPAIYREFVPGAHKAKEEVIAEYTQINPETARYASLDQYDLATLVCKPLGFSLNYIPQEEHGIEETIDPDIPLPNPQLITICHTGDHRGASHGGHWERTTDALERIEYKKHKSTQLHHYLTLLGHDPQVNIAGFTFLKQHVQLTAGRLRREAHVDTELCNLYNAVTLIEKYLKNIQEVPKDLAIKLLRPALTHNKYAREFIGNYEFEVHEFDDQIVQWLSAEEEFYKPVLTAEKEALARELAQPPLLINPSQLPTAYGIKGERKFYKNLALLQNKITDLEERKRKALDDAKGDKNDEDYRKLNNAWDVATKLHQTLSGQADVYFANPNHDTYKTFKDQSLNLIRDAHHALDEHRGWSEFLVNLALGVSTAGVGIVIKGLINWGCNRSFLFVHQTKSSQLLDKIEDVVVNKADPQNPIEEEGDNDIGDDFYNPA</sequence>
<dbReference type="OrthoDB" id="5648979at2"/>
<reference evidence="3 4" key="1">
    <citation type="submission" date="2015-11" db="EMBL/GenBank/DDBJ databases">
        <title>Genomic analysis of 38 Legionella species identifies large and diverse effector repertoires.</title>
        <authorList>
            <person name="Burstein D."/>
            <person name="Amaro F."/>
            <person name="Zusman T."/>
            <person name="Lifshitz Z."/>
            <person name="Cohen O."/>
            <person name="Gilbert J.A."/>
            <person name="Pupko T."/>
            <person name="Shuman H.A."/>
            <person name="Segal G."/>
        </authorList>
    </citation>
    <scope>NUCLEOTIDE SEQUENCE [LARGE SCALE GENOMIC DNA]</scope>
    <source>
        <strain evidence="3 4">ATCC 49180</strain>
    </source>
</reference>
<evidence type="ECO:0000313" key="3">
    <source>
        <dbReference type="EMBL" id="KTD71891.1"/>
    </source>
</evidence>
<feature type="compositionally biased region" description="Acidic residues" evidence="2">
    <location>
        <begin position="512"/>
        <end position="522"/>
    </location>
</feature>
<dbReference type="AlphaFoldDB" id="A0A0W0ZT16"/>
<dbReference type="RefSeq" id="WP_058521719.1">
    <property type="nucleotide sequence ID" value="NZ_CAAAIP010000004.1"/>
</dbReference>
<comment type="caution">
    <text evidence="3">The sequence shown here is derived from an EMBL/GenBank/DDBJ whole genome shotgun (WGS) entry which is preliminary data.</text>
</comment>
<dbReference type="EMBL" id="LNZA01000004">
    <property type="protein sequence ID" value="KTD71891.1"/>
    <property type="molecule type" value="Genomic_DNA"/>
</dbReference>
<keyword evidence="1" id="KW-0175">Coiled coil</keyword>
<dbReference type="STRING" id="40335.Ltuc_2497"/>
<feature type="coiled-coil region" evidence="1">
    <location>
        <begin position="357"/>
        <end position="384"/>
    </location>
</feature>
<name>A0A0W0ZT16_9GAMM</name>
<evidence type="ECO:0000313" key="4">
    <source>
        <dbReference type="Proteomes" id="UP000054693"/>
    </source>
</evidence>
<accession>A0A0W0ZT16</accession>
<dbReference type="Proteomes" id="UP000054693">
    <property type="component" value="Unassembled WGS sequence"/>
</dbReference>
<feature type="region of interest" description="Disordered" evidence="2">
    <location>
        <begin position="506"/>
        <end position="528"/>
    </location>
</feature>
<evidence type="ECO:0000256" key="1">
    <source>
        <dbReference type="SAM" id="Coils"/>
    </source>
</evidence>
<evidence type="ECO:0008006" key="5">
    <source>
        <dbReference type="Google" id="ProtNLM"/>
    </source>
</evidence>
<proteinExistence type="predicted"/>